<keyword evidence="2 6" id="KW-0479">Metal-binding</keyword>
<dbReference type="InterPro" id="IPR013647">
    <property type="entry name" value="OligopepF_N_dom"/>
</dbReference>
<dbReference type="InterPro" id="IPR045090">
    <property type="entry name" value="Pept_M3A_M3B"/>
</dbReference>
<dbReference type="Proteomes" id="UP000242219">
    <property type="component" value="Unassembled WGS sequence"/>
</dbReference>
<evidence type="ECO:0000256" key="2">
    <source>
        <dbReference type="ARBA" id="ARBA00022723"/>
    </source>
</evidence>
<dbReference type="RefSeq" id="WP_070066941.1">
    <property type="nucleotide sequence ID" value="NZ_MJUW02000071.1"/>
</dbReference>
<evidence type="ECO:0000256" key="5">
    <source>
        <dbReference type="ARBA" id="ARBA00023049"/>
    </source>
</evidence>
<evidence type="ECO:0000256" key="4">
    <source>
        <dbReference type="ARBA" id="ARBA00022833"/>
    </source>
</evidence>
<keyword evidence="5 6" id="KW-0482">Metalloprotease</keyword>
<evidence type="ECO:0000313" key="10">
    <source>
        <dbReference type="Proteomes" id="UP000242219"/>
    </source>
</evidence>
<organism evidence="9 10">
    <name type="scientific">Candidatus Brocadia sapporoensis</name>
    <dbReference type="NCBI Taxonomy" id="392547"/>
    <lineage>
        <taxon>Bacteria</taxon>
        <taxon>Pseudomonadati</taxon>
        <taxon>Planctomycetota</taxon>
        <taxon>Candidatus Brocadiia</taxon>
        <taxon>Candidatus Brocadiales</taxon>
        <taxon>Candidatus Brocadiaceae</taxon>
        <taxon>Candidatus Brocadia</taxon>
    </lineage>
</organism>
<dbReference type="InterPro" id="IPR042088">
    <property type="entry name" value="OligoPept_F_C"/>
</dbReference>
<comment type="cofactor">
    <cofactor evidence="6">
        <name>Zn(2+)</name>
        <dbReference type="ChEBI" id="CHEBI:29105"/>
    </cofactor>
    <text evidence="6">Binds 1 zinc ion.</text>
</comment>
<dbReference type="GO" id="GO:0006518">
    <property type="term" value="P:peptide metabolic process"/>
    <property type="evidence" value="ECO:0007669"/>
    <property type="project" value="TreeGrafter"/>
</dbReference>
<dbReference type="InterPro" id="IPR004438">
    <property type="entry name" value="Peptidase_M3B"/>
</dbReference>
<keyword evidence="10" id="KW-1185">Reference proteome</keyword>
<dbReference type="InterPro" id="IPR001567">
    <property type="entry name" value="Pept_M3A_M3B_dom"/>
</dbReference>
<name>A0A1V6M0E8_9BACT</name>
<evidence type="ECO:0000256" key="6">
    <source>
        <dbReference type="RuleBase" id="RU368091"/>
    </source>
</evidence>
<comment type="similarity">
    <text evidence="6">Belongs to the peptidase M3B family.</text>
</comment>
<evidence type="ECO:0000259" key="8">
    <source>
        <dbReference type="Pfam" id="PF08439"/>
    </source>
</evidence>
<feature type="domain" description="Oligopeptidase F N-terminal" evidence="8">
    <location>
        <begin position="113"/>
        <end position="182"/>
    </location>
</feature>
<sequence>MNKNKTRDQIDDKYKWDLSVLYASDDDWEEDYRKLKEGLPQLLEFKGSLHDAHKLEQFMQFYSNHSVTRENLYVYANTRFFEDTRNAVYEEMKGRIELLVSKISAETVFIKKELSSLSLGTIDDMIHENPQLAGYRFFLQGYARYHPHILSEETETVLAELEIALKKPDDIFSAYNNNNISFDEFEHQGEKIRLSHATYSQILESHDRTLRQKAFDFYYRPYQQNIDVLANTYAASVLANIKMANIRNYASTLEMALFPDYLPATVINNLIEVAKENIDVISEFNALKQKELGIEELHFYDNYVPLVKDVAKRFPYEDAIELVRTALAPLGTAYIKMYDDTVRMRVIDVFESPGKRSGAFSWGSYASRGLIFLNYTEKFSDVSTFAHEFGHCLHRNCSIENQPYIYYHNPIFLAEIASTFNEVLLFDYMSKIVKSGKEKKFFLYHSMKRIEATFYRQTMFANFEKDIHEMAESGKVLIAKSITGIYRENLEAYLGEGIVIDEQLNYEWARIPHFYTPFYVYKYATSLSVSIAFAERVIAGKKGAVEDYLTFLGAGSHKEPLEILKDAGVDLNGKKAYEVTVNEFRKLLKEYKSL</sequence>
<keyword evidence="4 6" id="KW-0862">Zinc</keyword>
<evidence type="ECO:0000256" key="3">
    <source>
        <dbReference type="ARBA" id="ARBA00022801"/>
    </source>
</evidence>
<comment type="function">
    <text evidence="6">Has oligopeptidase activity and degrades a variety of small bioactive peptides.</text>
</comment>
<feature type="domain" description="Peptidase M3A/M3B catalytic" evidence="7">
    <location>
        <begin position="203"/>
        <end position="578"/>
    </location>
</feature>
<keyword evidence="3 6" id="KW-0378">Hydrolase</keyword>
<dbReference type="Gene3D" id="1.20.140.70">
    <property type="entry name" value="Oligopeptidase f, N-terminal domain"/>
    <property type="match status" value="1"/>
</dbReference>
<dbReference type="AlphaFoldDB" id="A0A1V6M0E8"/>
<dbReference type="Gene3D" id="1.10.287.830">
    <property type="entry name" value="putative peptidase helix hairpin domain like"/>
    <property type="match status" value="1"/>
</dbReference>
<dbReference type="Pfam" id="PF01432">
    <property type="entry name" value="Peptidase_M3"/>
    <property type="match status" value="1"/>
</dbReference>
<proteinExistence type="inferred from homology"/>
<dbReference type="NCBIfam" id="TIGR00181">
    <property type="entry name" value="pepF"/>
    <property type="match status" value="1"/>
</dbReference>
<dbReference type="EC" id="3.4.24.-" evidence="6"/>
<protein>
    <recommendedName>
        <fullName evidence="6">Oligopeptidase F</fullName>
        <ecNumber evidence="6">3.4.24.-</ecNumber>
    </recommendedName>
</protein>
<dbReference type="PANTHER" id="PTHR11804">
    <property type="entry name" value="PROTEASE M3 THIMET OLIGOPEPTIDASE-RELATED"/>
    <property type="match status" value="1"/>
</dbReference>
<dbReference type="GO" id="GO:0046872">
    <property type="term" value="F:metal ion binding"/>
    <property type="evidence" value="ECO:0007669"/>
    <property type="project" value="UniProtKB-UniRule"/>
</dbReference>
<keyword evidence="1 6" id="KW-0645">Protease</keyword>
<dbReference type="EMBL" id="MJUW02000071">
    <property type="protein sequence ID" value="OQD45882.1"/>
    <property type="molecule type" value="Genomic_DNA"/>
</dbReference>
<evidence type="ECO:0000259" key="7">
    <source>
        <dbReference type="Pfam" id="PF01432"/>
    </source>
</evidence>
<dbReference type="PANTHER" id="PTHR11804:SF84">
    <property type="entry name" value="SACCHAROLYSIN"/>
    <property type="match status" value="1"/>
</dbReference>
<comment type="caution">
    <text evidence="9">The sequence shown here is derived from an EMBL/GenBank/DDBJ whole genome shotgun (WGS) entry which is preliminary data.</text>
</comment>
<dbReference type="Pfam" id="PF08439">
    <property type="entry name" value="Peptidase_M3_N"/>
    <property type="match status" value="1"/>
</dbReference>
<evidence type="ECO:0000313" key="9">
    <source>
        <dbReference type="EMBL" id="OQD45882.1"/>
    </source>
</evidence>
<reference evidence="9 10" key="1">
    <citation type="journal article" date="2016" name="Genome Announc.">
        <title>Draft Genome Sequence of the Anaerobic Ammonium-Oxidizing Bacterium 'Candidatus Brocadia sp. 40'.</title>
        <authorList>
            <person name="Ali M."/>
            <person name="Haroon M.F."/>
            <person name="Narita Y."/>
            <person name="Zhang L."/>
            <person name="Rangel Shaw D."/>
            <person name="Okabe S."/>
            <person name="Saikaly P.E."/>
        </authorList>
    </citation>
    <scope>NUCLEOTIDE SEQUENCE [LARGE SCALE GENOMIC DNA]</scope>
    <source>
        <strain evidence="9 10">40</strain>
    </source>
</reference>
<evidence type="ECO:0000256" key="1">
    <source>
        <dbReference type="ARBA" id="ARBA00022670"/>
    </source>
</evidence>
<dbReference type="Gene3D" id="1.10.1370.20">
    <property type="entry name" value="Oligoendopeptidase f, C-terminal domain"/>
    <property type="match status" value="1"/>
</dbReference>
<dbReference type="GO" id="GO:0006508">
    <property type="term" value="P:proteolysis"/>
    <property type="evidence" value="ECO:0007669"/>
    <property type="project" value="UniProtKB-KW"/>
</dbReference>
<dbReference type="SUPFAM" id="SSF55486">
    <property type="entry name" value="Metalloproteases ('zincins'), catalytic domain"/>
    <property type="match status" value="1"/>
</dbReference>
<accession>A0A1V6M0E8</accession>
<dbReference type="CDD" id="cd09608">
    <property type="entry name" value="M3B_PepF"/>
    <property type="match status" value="1"/>
</dbReference>
<gene>
    <name evidence="9" type="ORF">BIY37_06105</name>
</gene>
<dbReference type="GO" id="GO:0004222">
    <property type="term" value="F:metalloendopeptidase activity"/>
    <property type="evidence" value="ECO:0007669"/>
    <property type="project" value="UniProtKB-UniRule"/>
</dbReference>